<dbReference type="RefSeq" id="XP_047765844.1">
    <property type="nucleotide sequence ID" value="XM_047908513.1"/>
</dbReference>
<sequence length="210" mass="23577">MDASDGLAQYKNSFIGDDKIECWDHHHTQPSPTPPQSSKMASPMFAMQLLYHTIMYARLVNGGLENYITLDNLLREMSETNANTAGLMNELHGSVVPLLHKMSLMTAARDAFLIKPDQYDLKQDQSFQNLMAGIDMLAAIVKKLPTDGMMLSREKIVELTADFMKVDPLRHGSKDGKVVSWQDCYISRAHLDPANINQGCLAEEDEQNYV</sequence>
<accession>A0A9Q8PFE6</accession>
<evidence type="ECO:0000313" key="1">
    <source>
        <dbReference type="EMBL" id="UJO21478.1"/>
    </source>
</evidence>
<dbReference type="KEGG" id="ffu:CLAFUR5_09365"/>
<evidence type="ECO:0000313" key="2">
    <source>
        <dbReference type="Proteomes" id="UP000756132"/>
    </source>
</evidence>
<keyword evidence="2" id="KW-1185">Reference proteome</keyword>
<organism evidence="1 2">
    <name type="scientific">Passalora fulva</name>
    <name type="common">Tomato leaf mold</name>
    <name type="synonym">Cladosporium fulvum</name>
    <dbReference type="NCBI Taxonomy" id="5499"/>
    <lineage>
        <taxon>Eukaryota</taxon>
        <taxon>Fungi</taxon>
        <taxon>Dikarya</taxon>
        <taxon>Ascomycota</taxon>
        <taxon>Pezizomycotina</taxon>
        <taxon>Dothideomycetes</taxon>
        <taxon>Dothideomycetidae</taxon>
        <taxon>Mycosphaerellales</taxon>
        <taxon>Mycosphaerellaceae</taxon>
        <taxon>Fulvia</taxon>
    </lineage>
</organism>
<reference evidence="1" key="2">
    <citation type="journal article" date="2022" name="Microb. Genom.">
        <title>A chromosome-scale genome assembly of the tomato pathogen Cladosporium fulvum reveals a compartmentalized genome architecture and the presence of a dispensable chromosome.</title>
        <authorList>
            <person name="Zaccaron A.Z."/>
            <person name="Chen L.H."/>
            <person name="Samaras A."/>
            <person name="Stergiopoulos I."/>
        </authorList>
    </citation>
    <scope>NUCLEOTIDE SEQUENCE</scope>
    <source>
        <strain evidence="1">Race5_Kim</strain>
    </source>
</reference>
<protein>
    <submittedName>
        <fullName evidence="1">Uncharacterized protein</fullName>
    </submittedName>
</protein>
<name>A0A9Q8PFE6_PASFU</name>
<dbReference type="GeneID" id="71989243"/>
<dbReference type="EMBL" id="CP090171">
    <property type="protein sequence ID" value="UJO21478.1"/>
    <property type="molecule type" value="Genomic_DNA"/>
</dbReference>
<dbReference type="OrthoDB" id="10386263at2759"/>
<dbReference type="Proteomes" id="UP000756132">
    <property type="component" value="Chromosome 9"/>
</dbReference>
<proteinExistence type="predicted"/>
<dbReference type="OMA" id="AMQLLYH"/>
<gene>
    <name evidence="1" type="ORF">CLAFUR5_09365</name>
</gene>
<reference evidence="1" key="1">
    <citation type="submission" date="2021-12" db="EMBL/GenBank/DDBJ databases">
        <authorList>
            <person name="Zaccaron A."/>
            <person name="Stergiopoulos I."/>
        </authorList>
    </citation>
    <scope>NUCLEOTIDE SEQUENCE</scope>
    <source>
        <strain evidence="1">Race5_Kim</strain>
    </source>
</reference>
<dbReference type="AlphaFoldDB" id="A0A9Q8PFE6"/>